<evidence type="ECO:0000256" key="3">
    <source>
        <dbReference type="ARBA" id="ARBA00024226"/>
    </source>
</evidence>
<dbReference type="Gene3D" id="3.40.309.10">
    <property type="entry name" value="Aldehyde Dehydrogenase, Chain A, domain 2"/>
    <property type="match status" value="1"/>
</dbReference>
<keyword evidence="9" id="KW-1185">Reference proteome</keyword>
<dbReference type="EC" id="1.2.1.3" evidence="3"/>
<dbReference type="PANTHER" id="PTHR42804">
    <property type="entry name" value="ALDEHYDE DEHYDROGENASE"/>
    <property type="match status" value="1"/>
</dbReference>
<accession>A0A9Y2MTV1</accession>
<dbReference type="Gene3D" id="3.40.605.10">
    <property type="entry name" value="Aldehyde Dehydrogenase, Chain A, domain 1"/>
    <property type="match status" value="1"/>
</dbReference>
<evidence type="ECO:0000256" key="4">
    <source>
        <dbReference type="ARBA" id="ARBA00049194"/>
    </source>
</evidence>
<dbReference type="InterPro" id="IPR015590">
    <property type="entry name" value="Aldehyde_DH_dom"/>
</dbReference>
<comment type="catalytic activity">
    <reaction evidence="4">
        <text>an aldehyde + NAD(+) + H2O = a carboxylate + NADH + 2 H(+)</text>
        <dbReference type="Rhea" id="RHEA:16185"/>
        <dbReference type="ChEBI" id="CHEBI:15377"/>
        <dbReference type="ChEBI" id="CHEBI:15378"/>
        <dbReference type="ChEBI" id="CHEBI:17478"/>
        <dbReference type="ChEBI" id="CHEBI:29067"/>
        <dbReference type="ChEBI" id="CHEBI:57540"/>
        <dbReference type="ChEBI" id="CHEBI:57945"/>
        <dbReference type="EC" id="1.2.1.3"/>
    </reaction>
</comment>
<evidence type="ECO:0000313" key="8">
    <source>
        <dbReference type="EMBL" id="WIX75012.1"/>
    </source>
</evidence>
<dbReference type="InterPro" id="IPR016163">
    <property type="entry name" value="Ald_DH_C"/>
</dbReference>
<dbReference type="PROSITE" id="PS00687">
    <property type="entry name" value="ALDEHYDE_DEHYDR_GLU"/>
    <property type="match status" value="1"/>
</dbReference>
<dbReference type="PROSITE" id="PS00070">
    <property type="entry name" value="ALDEHYDE_DEHYDR_CYS"/>
    <property type="match status" value="1"/>
</dbReference>
<evidence type="ECO:0000256" key="6">
    <source>
        <dbReference type="RuleBase" id="RU003345"/>
    </source>
</evidence>
<sequence>MAEQWLGRAACLVGGEWRTPDGPAIPVVDPYTEQPIGETAEAGPGLTAEAVTAAEAARPEWERTSPADRADLLDRLADLLAARSGELAALITREMGMPATLSAASQGDLPPRVLRAFATATRAFPWTEKIDGAQLHRVPLGVVGAITPWNMPAHQIIAKVGAALAAGNTVVLKPSEATPFDANLIAAAALEAGFGPGVLSVVQGTGPVTGEALVADPRVAHVSFTGSVPAGQAVAALAAGHTASTTLELGGKSAAVLLPDVDLARAVPAAVKSGLVNSGQACNATTRIVVPRSALTDVEALVIDALDAMVAGDPRDPATTFGPLASARQRDRVRHLLDTAGDDRAVTPPLQLLPSHGFFVGPRVYFGLDARHPLVRQEVFGPVLVVQPYTDEADAAAVANDSDFGLSAEVWSADPDRAESFARTLRVGQVKINGVRTRERPGVPFGGRKASGYGRELGAEGIADLTAVQAVLR</sequence>
<dbReference type="KEGG" id="acab:QRX50_25980"/>
<name>A0A9Y2MTV1_9PSEU</name>
<organism evidence="8 9">
    <name type="scientific">Amycolatopsis carbonis</name>
    <dbReference type="NCBI Taxonomy" id="715471"/>
    <lineage>
        <taxon>Bacteria</taxon>
        <taxon>Bacillati</taxon>
        <taxon>Actinomycetota</taxon>
        <taxon>Actinomycetes</taxon>
        <taxon>Pseudonocardiales</taxon>
        <taxon>Pseudonocardiaceae</taxon>
        <taxon>Amycolatopsis</taxon>
    </lineage>
</organism>
<gene>
    <name evidence="8" type="ORF">QRX50_25980</name>
</gene>
<feature type="domain" description="Aldehyde dehydrogenase" evidence="7">
    <location>
        <begin position="17"/>
        <end position="471"/>
    </location>
</feature>
<protein>
    <recommendedName>
        <fullName evidence="3">aldehyde dehydrogenase (NAD(+))</fullName>
        <ecNumber evidence="3">1.2.1.3</ecNumber>
    </recommendedName>
</protein>
<dbReference type="Proteomes" id="UP001236014">
    <property type="component" value="Chromosome"/>
</dbReference>
<dbReference type="InterPro" id="IPR016160">
    <property type="entry name" value="Ald_DH_CS_CYS"/>
</dbReference>
<reference evidence="8 9" key="1">
    <citation type="submission" date="2023-06" db="EMBL/GenBank/DDBJ databases">
        <authorList>
            <person name="Oyuntsetseg B."/>
            <person name="Kim S.B."/>
        </authorList>
    </citation>
    <scope>NUCLEOTIDE SEQUENCE [LARGE SCALE GENOMIC DNA]</scope>
    <source>
        <strain evidence="8 9">2-15</strain>
    </source>
</reference>
<dbReference type="InterPro" id="IPR016161">
    <property type="entry name" value="Ald_DH/histidinol_DH"/>
</dbReference>
<dbReference type="AlphaFoldDB" id="A0A9Y2MTV1"/>
<proteinExistence type="inferred from homology"/>
<dbReference type="InterPro" id="IPR029510">
    <property type="entry name" value="Ald_DH_CS_GLU"/>
</dbReference>
<dbReference type="Pfam" id="PF00171">
    <property type="entry name" value="Aldedh"/>
    <property type="match status" value="1"/>
</dbReference>
<feature type="active site" evidence="5">
    <location>
        <position position="248"/>
    </location>
</feature>
<evidence type="ECO:0000256" key="5">
    <source>
        <dbReference type="PROSITE-ProRule" id="PRU10007"/>
    </source>
</evidence>
<dbReference type="PANTHER" id="PTHR42804:SF1">
    <property type="entry name" value="ALDEHYDE DEHYDROGENASE-RELATED"/>
    <property type="match status" value="1"/>
</dbReference>
<evidence type="ECO:0000313" key="9">
    <source>
        <dbReference type="Proteomes" id="UP001236014"/>
    </source>
</evidence>
<dbReference type="InterPro" id="IPR016162">
    <property type="entry name" value="Ald_DH_N"/>
</dbReference>
<evidence type="ECO:0000259" key="7">
    <source>
        <dbReference type="Pfam" id="PF00171"/>
    </source>
</evidence>
<evidence type="ECO:0000256" key="2">
    <source>
        <dbReference type="ARBA" id="ARBA00023002"/>
    </source>
</evidence>
<dbReference type="RefSeq" id="WP_285965789.1">
    <property type="nucleotide sequence ID" value="NZ_CP127294.1"/>
</dbReference>
<evidence type="ECO:0000256" key="1">
    <source>
        <dbReference type="ARBA" id="ARBA00009986"/>
    </source>
</evidence>
<comment type="similarity">
    <text evidence="1 6">Belongs to the aldehyde dehydrogenase family.</text>
</comment>
<keyword evidence="2 6" id="KW-0560">Oxidoreductase</keyword>
<dbReference type="SUPFAM" id="SSF53720">
    <property type="entry name" value="ALDH-like"/>
    <property type="match status" value="1"/>
</dbReference>
<dbReference type="GO" id="GO:0004029">
    <property type="term" value="F:aldehyde dehydrogenase (NAD+) activity"/>
    <property type="evidence" value="ECO:0007669"/>
    <property type="project" value="UniProtKB-EC"/>
</dbReference>
<dbReference type="EMBL" id="CP127294">
    <property type="protein sequence ID" value="WIX75012.1"/>
    <property type="molecule type" value="Genomic_DNA"/>
</dbReference>